<dbReference type="InterPro" id="IPR036249">
    <property type="entry name" value="Thioredoxin-like_sf"/>
</dbReference>
<dbReference type="InterPro" id="IPR053977">
    <property type="entry name" value="Rv2466c-like"/>
</dbReference>
<evidence type="ECO:0000313" key="1">
    <source>
        <dbReference type="EMBL" id="SDT10419.1"/>
    </source>
</evidence>
<gene>
    <name evidence="1" type="ORF">SAMN04488570_3536</name>
</gene>
<dbReference type="EMBL" id="LT629757">
    <property type="protein sequence ID" value="SDT10419.1"/>
    <property type="molecule type" value="Genomic_DNA"/>
</dbReference>
<dbReference type="RefSeq" id="WP_091732408.1">
    <property type="nucleotide sequence ID" value="NZ_LT629757.1"/>
</dbReference>
<organism evidence="1 2">
    <name type="scientific">Nocardioides scoriae</name>
    <dbReference type="NCBI Taxonomy" id="642780"/>
    <lineage>
        <taxon>Bacteria</taxon>
        <taxon>Bacillati</taxon>
        <taxon>Actinomycetota</taxon>
        <taxon>Actinomycetes</taxon>
        <taxon>Propionibacteriales</taxon>
        <taxon>Nocardioidaceae</taxon>
        <taxon>Nocardioides</taxon>
    </lineage>
</organism>
<protein>
    <recommendedName>
        <fullName evidence="3">DSBA-like thioredoxin domain-containing protein</fullName>
    </recommendedName>
</protein>
<dbReference type="OrthoDB" id="4125991at2"/>
<dbReference type="AlphaFoldDB" id="A0A1H1XNL3"/>
<name>A0A1H1XNL3_9ACTN</name>
<evidence type="ECO:0008006" key="3">
    <source>
        <dbReference type="Google" id="ProtNLM"/>
    </source>
</evidence>
<evidence type="ECO:0000313" key="2">
    <source>
        <dbReference type="Proteomes" id="UP000198859"/>
    </source>
</evidence>
<reference evidence="2" key="1">
    <citation type="submission" date="2016-10" db="EMBL/GenBank/DDBJ databases">
        <authorList>
            <person name="Varghese N."/>
            <person name="Submissions S."/>
        </authorList>
    </citation>
    <scope>NUCLEOTIDE SEQUENCE [LARGE SCALE GENOMIC DNA]</scope>
    <source>
        <strain evidence="2">DSM 22127</strain>
    </source>
</reference>
<dbReference type="Gene3D" id="3.40.30.10">
    <property type="entry name" value="Glutaredoxin"/>
    <property type="match status" value="1"/>
</dbReference>
<accession>A0A1H1XNL3</accession>
<sequence length="250" mass="27517">MSDADLRFWFDPVCPFAWMTSQWVRVVQRQREPAGDPLVVEWRLISLRLLNRAVDYDAQFPPEYAAGHTAGLRLLRVAARTREEHGGEALGRLYAALGAAIFDTPHDGSWTDAAHQLDARGTRDFLAPVLASCDLPAELADALDDESRDAALQAETDEALALTGRDVGTPILQVDPPHGAAFFGPVISRLPDEDAAVELWDHVVGLARFAGFAELKRSLRERPQLAGLGVAVDEVGQQEDWHGGSRRQHR</sequence>
<dbReference type="Proteomes" id="UP000198859">
    <property type="component" value="Chromosome I"/>
</dbReference>
<dbReference type="SUPFAM" id="SSF52833">
    <property type="entry name" value="Thioredoxin-like"/>
    <property type="match status" value="1"/>
</dbReference>
<proteinExistence type="predicted"/>
<dbReference type="STRING" id="642780.SAMN04488570_3536"/>
<dbReference type="Pfam" id="PF22234">
    <property type="entry name" value="Rv2466c-like"/>
    <property type="match status" value="1"/>
</dbReference>
<keyword evidence="2" id="KW-1185">Reference proteome</keyword>